<evidence type="ECO:0000313" key="7">
    <source>
        <dbReference type="Proteomes" id="UP000186469"/>
    </source>
</evidence>
<keyword evidence="3" id="KW-0699">rRNA-binding</keyword>
<reference evidence="6 7" key="1">
    <citation type="submission" date="2016-12" db="EMBL/GenBank/DDBJ databases">
        <authorList>
            <person name="Song W.-J."/>
            <person name="Kurnit D.M."/>
        </authorList>
    </citation>
    <scope>NUCLEOTIDE SEQUENCE [LARGE SCALE GENOMIC DNA]</scope>
    <source>
        <strain evidence="6 7">DSM 11393</strain>
    </source>
</reference>
<dbReference type="InterPro" id="IPR023153">
    <property type="entry name" value="DarP_sf"/>
</dbReference>
<dbReference type="PANTHER" id="PTHR38101">
    <property type="entry name" value="UPF0307 PROTEIN YJGA"/>
    <property type="match status" value="1"/>
</dbReference>
<proteinExistence type="predicted"/>
<evidence type="ECO:0000256" key="3">
    <source>
        <dbReference type="ARBA" id="ARBA00022730"/>
    </source>
</evidence>
<dbReference type="Proteomes" id="UP000186469">
    <property type="component" value="Unassembled WGS sequence"/>
</dbReference>
<dbReference type="EMBL" id="FRDI01000003">
    <property type="protein sequence ID" value="SHN56180.1"/>
    <property type="molecule type" value="Genomic_DNA"/>
</dbReference>
<dbReference type="AlphaFoldDB" id="A0A1M7SCH1"/>
<dbReference type="PANTHER" id="PTHR38101:SF1">
    <property type="entry name" value="UPF0307 PROTEIN YJGA"/>
    <property type="match status" value="1"/>
</dbReference>
<feature type="region of interest" description="Disordered" evidence="5">
    <location>
        <begin position="1"/>
        <end position="29"/>
    </location>
</feature>
<dbReference type="GO" id="GO:0005829">
    <property type="term" value="C:cytosol"/>
    <property type="evidence" value="ECO:0007669"/>
    <property type="project" value="TreeGrafter"/>
</dbReference>
<organism evidence="6 7">
    <name type="scientific">Desulfovibrio litoralis DSM 11393</name>
    <dbReference type="NCBI Taxonomy" id="1121455"/>
    <lineage>
        <taxon>Bacteria</taxon>
        <taxon>Pseudomonadati</taxon>
        <taxon>Thermodesulfobacteriota</taxon>
        <taxon>Desulfovibrionia</taxon>
        <taxon>Desulfovibrionales</taxon>
        <taxon>Desulfovibrionaceae</taxon>
        <taxon>Desulfovibrio</taxon>
    </lineage>
</organism>
<accession>A0A1M7SCH1</accession>
<evidence type="ECO:0000256" key="4">
    <source>
        <dbReference type="ARBA" id="ARBA00022884"/>
    </source>
</evidence>
<evidence type="ECO:0000256" key="5">
    <source>
        <dbReference type="SAM" id="MobiDB-lite"/>
    </source>
</evidence>
<dbReference type="OrthoDB" id="5293604at2"/>
<dbReference type="STRING" id="1121455.SAMN02745728_00759"/>
<keyword evidence="2" id="KW-0690">Ribosome biogenesis</keyword>
<feature type="compositionally biased region" description="Basic and acidic residues" evidence="5">
    <location>
        <begin position="10"/>
        <end position="28"/>
    </location>
</feature>
<keyword evidence="4" id="KW-0694">RNA-binding</keyword>
<evidence type="ECO:0000256" key="2">
    <source>
        <dbReference type="ARBA" id="ARBA00022517"/>
    </source>
</evidence>
<dbReference type="Gene3D" id="1.10.60.30">
    <property type="entry name" value="PSPTO4464-like domains"/>
    <property type="match status" value="1"/>
</dbReference>
<keyword evidence="7" id="KW-1185">Reference proteome</keyword>
<dbReference type="RefSeq" id="WP_072696450.1">
    <property type="nucleotide sequence ID" value="NZ_FRDI01000003.1"/>
</dbReference>
<evidence type="ECO:0000256" key="1">
    <source>
        <dbReference type="ARBA" id="ARBA00022490"/>
    </source>
</evidence>
<keyword evidence="1" id="KW-0963">Cytoplasm</keyword>
<dbReference type="SUPFAM" id="SSF158710">
    <property type="entry name" value="PSPTO4464-like"/>
    <property type="match status" value="1"/>
</dbReference>
<protein>
    <recommendedName>
        <fullName evidence="8">Ribosome-associated protein</fullName>
    </recommendedName>
</protein>
<name>A0A1M7SCH1_9BACT</name>
<evidence type="ECO:0000313" key="6">
    <source>
        <dbReference type="EMBL" id="SHN56180.1"/>
    </source>
</evidence>
<dbReference type="GO" id="GO:0019843">
    <property type="term" value="F:rRNA binding"/>
    <property type="evidence" value="ECO:0007669"/>
    <property type="project" value="UniProtKB-KW"/>
</dbReference>
<dbReference type="InterPro" id="IPR006839">
    <property type="entry name" value="DarP"/>
</dbReference>
<dbReference type="Pfam" id="PF04751">
    <property type="entry name" value="DarP"/>
    <property type="match status" value="1"/>
</dbReference>
<dbReference type="CDD" id="cd16331">
    <property type="entry name" value="YjgA-like"/>
    <property type="match status" value="1"/>
</dbReference>
<evidence type="ECO:0008006" key="8">
    <source>
        <dbReference type="Google" id="ProtNLM"/>
    </source>
</evidence>
<gene>
    <name evidence="6" type="ORF">SAMN02745728_00759</name>
</gene>
<sequence>MRKKPAPKLPKPEDEILEKSRSQKKRESTAIQELGERLVALTKTGQGRARLKELVALELLDLDVYNALLELGALKTHEAKRRHMQYIGKMMRLCDLDKMLQISELIAKD</sequence>
<dbReference type="GO" id="GO:0042254">
    <property type="term" value="P:ribosome biogenesis"/>
    <property type="evidence" value="ECO:0007669"/>
    <property type="project" value="UniProtKB-KW"/>
</dbReference>